<dbReference type="Proteomes" id="UP000184073">
    <property type="component" value="Unassembled WGS sequence"/>
</dbReference>
<evidence type="ECO:0000256" key="4">
    <source>
        <dbReference type="ARBA" id="ARBA00015253"/>
    </source>
</evidence>
<evidence type="ECO:0000259" key="10">
    <source>
        <dbReference type="SMART" id="SM00976"/>
    </source>
</evidence>
<organism evidence="11 12">
    <name type="scientific">Aspergillus versicolor CBS 583.65</name>
    <dbReference type="NCBI Taxonomy" id="1036611"/>
    <lineage>
        <taxon>Eukaryota</taxon>
        <taxon>Fungi</taxon>
        <taxon>Dikarya</taxon>
        <taxon>Ascomycota</taxon>
        <taxon>Pezizomycotina</taxon>
        <taxon>Eurotiomycetes</taxon>
        <taxon>Eurotiomycetidae</taxon>
        <taxon>Eurotiales</taxon>
        <taxon>Aspergillaceae</taxon>
        <taxon>Aspergillus</taxon>
        <taxon>Aspergillus subgen. Nidulantes</taxon>
    </lineage>
</organism>
<feature type="compositionally biased region" description="Basic residues" evidence="9">
    <location>
        <begin position="359"/>
        <end position="368"/>
    </location>
</feature>
<dbReference type="GO" id="GO:0010521">
    <property type="term" value="F:telomerase inhibitor activity"/>
    <property type="evidence" value="ECO:0007669"/>
    <property type="project" value="TreeGrafter"/>
</dbReference>
<evidence type="ECO:0000256" key="1">
    <source>
        <dbReference type="ARBA" id="ARBA00004123"/>
    </source>
</evidence>
<sequence length="613" mass="69401">MAIQLPPGYVDVAKALETRGTINVMGVVVDIWGGAFKSQGTSTCITFTIKDCNLNNGHTWDGLKVRYFTETETMLPPVQQGDVVLLRNLWVKVITGAPQGVAAQDKKIPWAIFRPDRDPTSHQSALTGPVPFDPTYQEKSCALTLLEATPTSFRSTTIPRPDFAQVSVSRSTSATQRKFSLLKDVEDRQFVDLIGEIAKIHSNDSEKATLYLTDYTENENLFFYASDNDDYPDHGREGDEYNYIKRPKRKWDGPSGRMTIQITLWEPHASFLRNNFNENDIVRLKNVRIKGSRVEGGTLEGVIHTNRDNSAATNIFPINYSNDTRVQELLSRKTDYLEAHPEREKRKPHEDPEQPSKKSNSKKKRVKTQSKTESGQTTLGVSKRIAVNDYVKPRVPPGVPSQTLEDIISNPSHINSSPSGIKYRLPFQNLCYLSTVRVVDFYPPLLEDFAVQKERISLTYDKRRDPATSRTDPQWEWRFCLLVESISPATGRQPKERVKLFVSNAEAEHLLQLSAYDLRLNLGVLNQLRERLFVLWGNLEEQKKIAMENGKGPLDFGPISSRPFNCCLMEYGIRCSHFGESNNAGDNAGFSGCTNQDCFGWERRFGLLKTTIH</sequence>
<evidence type="ECO:0000313" key="12">
    <source>
        <dbReference type="Proteomes" id="UP000184073"/>
    </source>
</evidence>
<comment type="subcellular location">
    <subcellularLocation>
        <location evidence="2">Chromosome</location>
        <location evidence="2">Telomere</location>
    </subcellularLocation>
    <subcellularLocation>
        <location evidence="1">Nucleus</location>
    </subcellularLocation>
</comment>
<dbReference type="EMBL" id="KV878126">
    <property type="protein sequence ID" value="OJI99152.1"/>
    <property type="molecule type" value="Genomic_DNA"/>
</dbReference>
<keyword evidence="5" id="KW-0158">Chromosome</keyword>
<keyword evidence="6" id="KW-0779">Telomere</keyword>
<dbReference type="VEuPathDB" id="FungiDB:ASPVEDRAFT_38622"/>
<evidence type="ECO:0000256" key="7">
    <source>
        <dbReference type="ARBA" id="ARBA00023125"/>
    </source>
</evidence>
<feature type="compositionally biased region" description="Basic and acidic residues" evidence="9">
    <location>
        <begin position="338"/>
        <end position="356"/>
    </location>
</feature>
<feature type="compositionally biased region" description="Polar residues" evidence="9">
    <location>
        <begin position="369"/>
        <end position="380"/>
    </location>
</feature>
<dbReference type="PANTHER" id="PTHR14513">
    <property type="entry name" value="PROTECTION OF TELOMERES 1"/>
    <property type="match status" value="1"/>
</dbReference>
<reference evidence="12" key="1">
    <citation type="journal article" date="2017" name="Genome Biol.">
        <title>Comparative genomics reveals high biological diversity and specific adaptations in the industrially and medically important fungal genus Aspergillus.</title>
        <authorList>
            <person name="de Vries R.P."/>
            <person name="Riley R."/>
            <person name="Wiebenga A."/>
            <person name="Aguilar-Osorio G."/>
            <person name="Amillis S."/>
            <person name="Uchima C.A."/>
            <person name="Anderluh G."/>
            <person name="Asadollahi M."/>
            <person name="Askin M."/>
            <person name="Barry K."/>
            <person name="Battaglia E."/>
            <person name="Bayram O."/>
            <person name="Benocci T."/>
            <person name="Braus-Stromeyer S.A."/>
            <person name="Caldana C."/>
            <person name="Canovas D."/>
            <person name="Cerqueira G.C."/>
            <person name="Chen F."/>
            <person name="Chen W."/>
            <person name="Choi C."/>
            <person name="Clum A."/>
            <person name="Dos Santos R.A."/>
            <person name="Damasio A.R."/>
            <person name="Diallinas G."/>
            <person name="Emri T."/>
            <person name="Fekete E."/>
            <person name="Flipphi M."/>
            <person name="Freyberg S."/>
            <person name="Gallo A."/>
            <person name="Gournas C."/>
            <person name="Habgood R."/>
            <person name="Hainaut M."/>
            <person name="Harispe M.L."/>
            <person name="Henrissat B."/>
            <person name="Hilden K.S."/>
            <person name="Hope R."/>
            <person name="Hossain A."/>
            <person name="Karabika E."/>
            <person name="Karaffa L."/>
            <person name="Karanyi Z."/>
            <person name="Krasevec N."/>
            <person name="Kuo A."/>
            <person name="Kusch H."/>
            <person name="LaButti K."/>
            <person name="Lagendijk E.L."/>
            <person name="Lapidus A."/>
            <person name="Levasseur A."/>
            <person name="Lindquist E."/>
            <person name="Lipzen A."/>
            <person name="Logrieco A.F."/>
            <person name="MacCabe A."/>
            <person name="Maekelae M.R."/>
            <person name="Malavazi I."/>
            <person name="Melin P."/>
            <person name="Meyer V."/>
            <person name="Mielnichuk N."/>
            <person name="Miskei M."/>
            <person name="Molnar A.P."/>
            <person name="Mule G."/>
            <person name="Ngan C.Y."/>
            <person name="Orejas M."/>
            <person name="Orosz E."/>
            <person name="Ouedraogo J.P."/>
            <person name="Overkamp K.M."/>
            <person name="Park H.-S."/>
            <person name="Perrone G."/>
            <person name="Piumi F."/>
            <person name="Punt P.J."/>
            <person name="Ram A.F."/>
            <person name="Ramon A."/>
            <person name="Rauscher S."/>
            <person name="Record E."/>
            <person name="Riano-Pachon D.M."/>
            <person name="Robert V."/>
            <person name="Roehrig J."/>
            <person name="Ruller R."/>
            <person name="Salamov A."/>
            <person name="Salih N.S."/>
            <person name="Samson R.A."/>
            <person name="Sandor E."/>
            <person name="Sanguinetti M."/>
            <person name="Schuetze T."/>
            <person name="Sepcic K."/>
            <person name="Shelest E."/>
            <person name="Sherlock G."/>
            <person name="Sophianopoulou V."/>
            <person name="Squina F.M."/>
            <person name="Sun H."/>
            <person name="Susca A."/>
            <person name="Todd R.B."/>
            <person name="Tsang A."/>
            <person name="Unkles S.E."/>
            <person name="van de Wiele N."/>
            <person name="van Rossen-Uffink D."/>
            <person name="Oliveira J.V."/>
            <person name="Vesth T.C."/>
            <person name="Visser J."/>
            <person name="Yu J.-H."/>
            <person name="Zhou M."/>
            <person name="Andersen M.R."/>
            <person name="Archer D.B."/>
            <person name="Baker S.E."/>
            <person name="Benoit I."/>
            <person name="Brakhage A.A."/>
            <person name="Braus G.H."/>
            <person name="Fischer R."/>
            <person name="Frisvad J.C."/>
            <person name="Goldman G.H."/>
            <person name="Houbraken J."/>
            <person name="Oakley B."/>
            <person name="Pocsi I."/>
            <person name="Scazzocchio C."/>
            <person name="Seiboth B."/>
            <person name="vanKuyk P.A."/>
            <person name="Wortman J."/>
            <person name="Dyer P.S."/>
            <person name="Grigoriev I.V."/>
        </authorList>
    </citation>
    <scope>NUCLEOTIDE SEQUENCE [LARGE SCALE GENOMIC DNA]</scope>
    <source>
        <strain evidence="12">CBS 583.65</strain>
    </source>
</reference>
<dbReference type="PANTHER" id="PTHR14513:SF0">
    <property type="entry name" value="PROTECTION OF TELOMERES PROTEIN 1"/>
    <property type="match status" value="1"/>
</dbReference>
<dbReference type="Gene3D" id="2.40.50.140">
    <property type="entry name" value="Nucleic acid-binding proteins"/>
    <property type="match status" value="2"/>
</dbReference>
<dbReference type="RefSeq" id="XP_040664915.1">
    <property type="nucleotide sequence ID" value="XM_040811740.1"/>
</dbReference>
<dbReference type="InterPro" id="IPR011564">
    <property type="entry name" value="Telomer_end-bd_POT1/Cdc13"/>
</dbReference>
<protein>
    <recommendedName>
        <fullName evidence="4">Protection of telomeres protein 1</fullName>
    </recommendedName>
</protein>
<evidence type="ECO:0000256" key="8">
    <source>
        <dbReference type="ARBA" id="ARBA00023242"/>
    </source>
</evidence>
<evidence type="ECO:0000256" key="3">
    <source>
        <dbReference type="ARBA" id="ARBA00008442"/>
    </source>
</evidence>
<dbReference type="InterPro" id="IPR012340">
    <property type="entry name" value="NA-bd_OB-fold"/>
</dbReference>
<accession>A0A1L9PCE8</accession>
<keyword evidence="7" id="KW-0238">DNA-binding</keyword>
<dbReference type="FunFam" id="2.40.50.140:FF:000303">
    <property type="entry name" value="Protection of telomeres protein 1"/>
    <property type="match status" value="1"/>
</dbReference>
<dbReference type="CDD" id="cd04497">
    <property type="entry name" value="hPOT1_OB1_like"/>
    <property type="match status" value="1"/>
</dbReference>
<evidence type="ECO:0000256" key="9">
    <source>
        <dbReference type="SAM" id="MobiDB-lite"/>
    </source>
</evidence>
<proteinExistence type="inferred from homology"/>
<dbReference type="GeneID" id="63727251"/>
<evidence type="ECO:0000313" key="11">
    <source>
        <dbReference type="EMBL" id="OJI99152.1"/>
    </source>
</evidence>
<dbReference type="SMART" id="SM00976">
    <property type="entry name" value="Telo_bind"/>
    <property type="match status" value="1"/>
</dbReference>
<evidence type="ECO:0000256" key="2">
    <source>
        <dbReference type="ARBA" id="ARBA00004574"/>
    </source>
</evidence>
<dbReference type="AlphaFoldDB" id="A0A1L9PCE8"/>
<evidence type="ECO:0000256" key="6">
    <source>
        <dbReference type="ARBA" id="ARBA00022895"/>
    </source>
</evidence>
<comment type="similarity">
    <text evidence="3">Belongs to the telombin family.</text>
</comment>
<feature type="region of interest" description="Disordered" evidence="9">
    <location>
        <begin position="338"/>
        <end position="380"/>
    </location>
</feature>
<dbReference type="SUPFAM" id="SSF50249">
    <property type="entry name" value="Nucleic acid-binding proteins"/>
    <property type="match status" value="2"/>
</dbReference>
<dbReference type="GO" id="GO:0016233">
    <property type="term" value="P:telomere capping"/>
    <property type="evidence" value="ECO:0007669"/>
    <property type="project" value="TreeGrafter"/>
</dbReference>
<evidence type="ECO:0000256" key="5">
    <source>
        <dbReference type="ARBA" id="ARBA00022454"/>
    </source>
</evidence>
<dbReference type="GO" id="GO:0098505">
    <property type="term" value="F:G-rich strand telomeric DNA binding"/>
    <property type="evidence" value="ECO:0007669"/>
    <property type="project" value="TreeGrafter"/>
</dbReference>
<dbReference type="OrthoDB" id="2186770at2759"/>
<keyword evidence="8" id="KW-0539">Nucleus</keyword>
<gene>
    <name evidence="11" type="ORF">ASPVEDRAFT_38622</name>
</gene>
<dbReference type="Pfam" id="PF16686">
    <property type="entry name" value="POT1PC"/>
    <property type="match status" value="1"/>
</dbReference>
<dbReference type="Pfam" id="PF02765">
    <property type="entry name" value="POT1"/>
    <property type="match status" value="1"/>
</dbReference>
<dbReference type="STRING" id="1036611.A0A1L9PCE8"/>
<name>A0A1L9PCE8_ASPVE</name>
<dbReference type="GO" id="GO:0032210">
    <property type="term" value="P:regulation of telomere maintenance via telomerase"/>
    <property type="evidence" value="ECO:0007669"/>
    <property type="project" value="TreeGrafter"/>
</dbReference>
<feature type="domain" description="Telomeric single stranded DNA binding POT1/Cdc13" evidence="10">
    <location>
        <begin position="9"/>
        <end position="150"/>
    </location>
</feature>
<dbReference type="GO" id="GO:0000783">
    <property type="term" value="C:nuclear telomere cap complex"/>
    <property type="evidence" value="ECO:0007669"/>
    <property type="project" value="TreeGrafter"/>
</dbReference>
<dbReference type="InterPro" id="IPR032042">
    <property type="entry name" value="POT1PC"/>
</dbReference>
<dbReference type="InterPro" id="IPR028389">
    <property type="entry name" value="POT1"/>
</dbReference>
<keyword evidence="12" id="KW-1185">Reference proteome</keyword>